<dbReference type="AlphaFoldDB" id="A0AAD7LM71"/>
<evidence type="ECO:0000313" key="2">
    <source>
        <dbReference type="EMBL" id="KAJ7960578.1"/>
    </source>
</evidence>
<feature type="region of interest" description="Disordered" evidence="1">
    <location>
        <begin position="288"/>
        <end position="307"/>
    </location>
</feature>
<accession>A0AAD7LM71</accession>
<evidence type="ECO:0000313" key="3">
    <source>
        <dbReference type="Proteomes" id="UP001163823"/>
    </source>
</evidence>
<dbReference type="KEGG" id="qsa:O6P43_021001"/>
<proteinExistence type="predicted"/>
<reference evidence="2" key="1">
    <citation type="journal article" date="2023" name="Science">
        <title>Elucidation of the pathway for biosynthesis of saponin adjuvants from the soapbark tree.</title>
        <authorList>
            <person name="Reed J."/>
            <person name="Orme A."/>
            <person name="El-Demerdash A."/>
            <person name="Owen C."/>
            <person name="Martin L.B.B."/>
            <person name="Misra R.C."/>
            <person name="Kikuchi S."/>
            <person name="Rejzek M."/>
            <person name="Martin A.C."/>
            <person name="Harkess A."/>
            <person name="Leebens-Mack J."/>
            <person name="Louveau T."/>
            <person name="Stephenson M.J."/>
            <person name="Osbourn A."/>
        </authorList>
    </citation>
    <scope>NUCLEOTIDE SEQUENCE</scope>
    <source>
        <strain evidence="2">S10</strain>
    </source>
</reference>
<dbReference type="EMBL" id="JARAOO010000008">
    <property type="protein sequence ID" value="KAJ7960578.1"/>
    <property type="molecule type" value="Genomic_DNA"/>
</dbReference>
<dbReference type="InterPro" id="IPR044809">
    <property type="entry name" value="AUF1-like"/>
</dbReference>
<gene>
    <name evidence="2" type="ORF">O6P43_021001</name>
</gene>
<dbReference type="Proteomes" id="UP001163823">
    <property type="component" value="Chromosome 8"/>
</dbReference>
<organism evidence="2 3">
    <name type="scientific">Quillaja saponaria</name>
    <name type="common">Soap bark tree</name>
    <dbReference type="NCBI Taxonomy" id="32244"/>
    <lineage>
        <taxon>Eukaryota</taxon>
        <taxon>Viridiplantae</taxon>
        <taxon>Streptophyta</taxon>
        <taxon>Embryophyta</taxon>
        <taxon>Tracheophyta</taxon>
        <taxon>Spermatophyta</taxon>
        <taxon>Magnoliopsida</taxon>
        <taxon>eudicotyledons</taxon>
        <taxon>Gunneridae</taxon>
        <taxon>Pentapetalae</taxon>
        <taxon>rosids</taxon>
        <taxon>fabids</taxon>
        <taxon>Fabales</taxon>
        <taxon>Quillajaceae</taxon>
        <taxon>Quillaja</taxon>
    </lineage>
</organism>
<evidence type="ECO:0000256" key="1">
    <source>
        <dbReference type="SAM" id="MobiDB-lite"/>
    </source>
</evidence>
<name>A0AAD7LM71_QUISA</name>
<sequence length="307" mass="34268">MLSSFSRICSIPISPIPCFPIPRSHAVSLSMVAHPSGARKICHGSLSSLNKFKPKLIPSLHCLQLGTESFSNYTTLGDLGQLREEDPKSFKELESLQIQISSTQGGVVQRSQVVEVTGISDHAGSLMKWKAEYDPDFQRCMVLFATSFEKRNSIEFFEQDPLFFTKEVMASRGDLPKLKNLVITDSSQQGIVSMEEDELEDLRDFAKDMTTETLLKRDPIPDCKMKCWCLPKLEFPVSGYVMKGATLFEIWPAGEELSEEKIDGCDFDGEESEKEFFGTAVKEILKSGGSHEADLPANQLFTKTTSQ</sequence>
<dbReference type="PANTHER" id="PTHR31215">
    <property type="entry name" value="OS05G0510400 PROTEIN-RELATED"/>
    <property type="match status" value="1"/>
</dbReference>
<protein>
    <submittedName>
        <fullName evidence="2">F-box family protein</fullName>
    </submittedName>
</protein>
<keyword evidence="3" id="KW-1185">Reference proteome</keyword>
<comment type="caution">
    <text evidence="2">The sequence shown here is derived from an EMBL/GenBank/DDBJ whole genome shotgun (WGS) entry which is preliminary data.</text>
</comment>